<dbReference type="Proteomes" id="UP000836841">
    <property type="component" value="Chromosome 6"/>
</dbReference>
<name>A0AAU9STU0_THLAR</name>
<evidence type="ECO:0000256" key="2">
    <source>
        <dbReference type="ARBA" id="ARBA00022941"/>
    </source>
</evidence>
<evidence type="ECO:0000313" key="5">
    <source>
        <dbReference type="Proteomes" id="UP000836841"/>
    </source>
</evidence>
<dbReference type="PANTHER" id="PTHR23201">
    <property type="entry name" value="EXTENSIN, PROLINE-RICH PROTEIN"/>
    <property type="match status" value="1"/>
</dbReference>
<organism evidence="4 5">
    <name type="scientific">Thlaspi arvense</name>
    <name type="common">Field penny-cress</name>
    <dbReference type="NCBI Taxonomy" id="13288"/>
    <lineage>
        <taxon>Eukaryota</taxon>
        <taxon>Viridiplantae</taxon>
        <taxon>Streptophyta</taxon>
        <taxon>Embryophyta</taxon>
        <taxon>Tracheophyta</taxon>
        <taxon>Spermatophyta</taxon>
        <taxon>Magnoliopsida</taxon>
        <taxon>eudicotyledons</taxon>
        <taxon>Gunneridae</taxon>
        <taxon>Pentapetalae</taxon>
        <taxon>rosids</taxon>
        <taxon>malvids</taxon>
        <taxon>Brassicales</taxon>
        <taxon>Brassicaceae</taxon>
        <taxon>Thlaspideae</taxon>
        <taxon>Thlaspi</taxon>
    </lineage>
</organism>
<protein>
    <submittedName>
        <fullName evidence="4">Uncharacterized protein</fullName>
    </submittedName>
</protein>
<dbReference type="GO" id="GO:0009740">
    <property type="term" value="P:gibberellic acid mediated signaling pathway"/>
    <property type="evidence" value="ECO:0007669"/>
    <property type="project" value="UniProtKB-KW"/>
</dbReference>
<dbReference type="AlphaFoldDB" id="A0AAU9STU0"/>
<feature type="signal peptide" evidence="3">
    <location>
        <begin position="1"/>
        <end position="25"/>
    </location>
</feature>
<comment type="similarity">
    <text evidence="1">Belongs to the GASA family.</text>
</comment>
<evidence type="ECO:0000256" key="3">
    <source>
        <dbReference type="SAM" id="SignalP"/>
    </source>
</evidence>
<proteinExistence type="inferred from homology"/>
<sequence>MAKSYGALFLLALIVFSMLQTTVMALKGSGGNWNPKNYRPGSLKPKQCPSKCNTRCSKTQYRNACILFCNKCCRKCLCVPPGYYGYKEFCSCYNNWKTQQGGPKCP</sequence>
<reference evidence="4 5" key="1">
    <citation type="submission" date="2022-03" db="EMBL/GenBank/DDBJ databases">
        <authorList>
            <person name="Nunn A."/>
            <person name="Chopra R."/>
            <person name="Nunn A."/>
            <person name="Contreras Garrido A."/>
        </authorList>
    </citation>
    <scope>NUCLEOTIDE SEQUENCE [LARGE SCALE GENOMIC DNA]</scope>
</reference>
<keyword evidence="3" id="KW-0732">Signal</keyword>
<keyword evidence="5" id="KW-1185">Reference proteome</keyword>
<feature type="chain" id="PRO_5043897232" evidence="3">
    <location>
        <begin position="26"/>
        <end position="106"/>
    </location>
</feature>
<evidence type="ECO:0000313" key="4">
    <source>
        <dbReference type="EMBL" id="CAH2072701.1"/>
    </source>
</evidence>
<accession>A0AAU9STU0</accession>
<evidence type="ECO:0000256" key="1">
    <source>
        <dbReference type="ARBA" id="ARBA00010582"/>
    </source>
</evidence>
<dbReference type="PANTHER" id="PTHR23201:SF124">
    <property type="entry name" value="GIBBERELLIN-REGULATED PROTEIN 4"/>
    <property type="match status" value="1"/>
</dbReference>
<dbReference type="EMBL" id="OU466862">
    <property type="protein sequence ID" value="CAH2072701.1"/>
    <property type="molecule type" value="Genomic_DNA"/>
</dbReference>
<gene>
    <name evidence="4" type="ORF">TAV2_LOCUS19180</name>
</gene>
<keyword evidence="2" id="KW-0939">Gibberellin signaling pathway</keyword>
<dbReference type="Pfam" id="PF02704">
    <property type="entry name" value="GASA"/>
    <property type="match status" value="1"/>
</dbReference>
<dbReference type="InterPro" id="IPR003854">
    <property type="entry name" value="GASA"/>
</dbReference>